<dbReference type="RefSeq" id="WP_159229853.1">
    <property type="nucleotide sequence ID" value="NZ_CACSIP010000010.1"/>
</dbReference>
<dbReference type="PANTHER" id="PTHR11012">
    <property type="entry name" value="PROTEIN KINASE-LIKE DOMAIN-CONTAINING"/>
    <property type="match status" value="1"/>
</dbReference>
<reference evidence="2 3" key="1">
    <citation type="submission" date="2019-11" db="EMBL/GenBank/DDBJ databases">
        <authorList>
            <person name="Holert J."/>
        </authorList>
    </citation>
    <scope>NUCLEOTIDE SEQUENCE [LARGE SCALE GENOMIC DNA]</scope>
    <source>
        <strain evidence="2">BC8_1</strain>
    </source>
</reference>
<accession>A0A5S9PNC4</accession>
<dbReference type="Gene3D" id="3.90.1200.10">
    <property type="match status" value="1"/>
</dbReference>
<dbReference type="InterPro" id="IPR011009">
    <property type="entry name" value="Kinase-like_dom_sf"/>
</dbReference>
<protein>
    <recommendedName>
        <fullName evidence="1">CHK kinase-like domain-containing protein</fullName>
    </recommendedName>
</protein>
<gene>
    <name evidence="2" type="ORF">AELLOGFF_03592</name>
</gene>
<evidence type="ECO:0000313" key="2">
    <source>
        <dbReference type="EMBL" id="CAA0105775.1"/>
    </source>
</evidence>
<organism evidence="2 3">
    <name type="scientific">Mycolicibacterium vanbaalenii</name>
    <name type="common">Mycobacterium vanbaalenii</name>
    <dbReference type="NCBI Taxonomy" id="110539"/>
    <lineage>
        <taxon>Bacteria</taxon>
        <taxon>Bacillati</taxon>
        <taxon>Actinomycetota</taxon>
        <taxon>Actinomycetes</taxon>
        <taxon>Mycobacteriales</taxon>
        <taxon>Mycobacteriaceae</taxon>
        <taxon>Mycolicibacterium</taxon>
    </lineage>
</organism>
<dbReference type="InterPro" id="IPR004119">
    <property type="entry name" value="EcKL"/>
</dbReference>
<dbReference type="PANTHER" id="PTHR11012:SF30">
    <property type="entry name" value="PROTEIN KINASE-LIKE DOMAIN-CONTAINING"/>
    <property type="match status" value="1"/>
</dbReference>
<keyword evidence="3" id="KW-1185">Reference proteome</keyword>
<dbReference type="SMART" id="SM00587">
    <property type="entry name" value="CHK"/>
    <property type="match status" value="1"/>
</dbReference>
<dbReference type="EMBL" id="CACSIP010000010">
    <property type="protein sequence ID" value="CAA0105775.1"/>
    <property type="molecule type" value="Genomic_DNA"/>
</dbReference>
<dbReference type="AlphaFoldDB" id="A0A5S9PNC4"/>
<proteinExistence type="predicted"/>
<dbReference type="Proteomes" id="UP000430146">
    <property type="component" value="Unassembled WGS sequence"/>
</dbReference>
<evidence type="ECO:0000313" key="3">
    <source>
        <dbReference type="Proteomes" id="UP000430146"/>
    </source>
</evidence>
<name>A0A5S9PNC4_MYCVN</name>
<dbReference type="InterPro" id="IPR015897">
    <property type="entry name" value="CHK_kinase-like"/>
</dbReference>
<feature type="domain" description="CHK kinase-like" evidence="1">
    <location>
        <begin position="113"/>
        <end position="293"/>
    </location>
</feature>
<dbReference type="SUPFAM" id="SSF56112">
    <property type="entry name" value="Protein kinase-like (PK-like)"/>
    <property type="match status" value="1"/>
</dbReference>
<dbReference type="Pfam" id="PF02958">
    <property type="entry name" value="EcKL"/>
    <property type="match status" value="1"/>
</dbReference>
<dbReference type="OrthoDB" id="115252at2"/>
<sequence length="354" mass="38725">MTPEWLTVVMQSAGQLGDDDVVAGWHASPIGEGVGLLSDLAKLELQYGSAAGPVPALIAKFAVANEVNRAVAQGLQTYEREVKFYQDLAAEVGSCCPQSYFSDLDPATGDMVLLLEDLTDYRAGDQTRGCTVAEAELALDAVARLHAATWHAEQREDLAWWPTIEGPLYSGAIGVAVVNVFATTMQSFSAFVHPDVVAAGERYTTAVPELHRRMAQGPQALIHGDYRLDNFMFGTRPDQRPFVMLDMQAPIVTKAVHDVGYLLSQSLDVTARRSNEQQLLVQYHSALVSHGVSDYSFEQCWEDYKLAILHCLEYAIIIAGTLEPGNARGRKFVEACLHRSCQAIVDLDLLSLLP</sequence>
<evidence type="ECO:0000259" key="1">
    <source>
        <dbReference type="SMART" id="SM00587"/>
    </source>
</evidence>